<protein>
    <submittedName>
        <fullName evidence="2">Helix-turn-helix domain-containing protein</fullName>
    </submittedName>
</protein>
<comment type="caution">
    <text evidence="2">The sequence shown here is derived from an EMBL/GenBank/DDBJ whole genome shotgun (WGS) entry which is preliminary data.</text>
</comment>
<accession>A0A849P908</accession>
<dbReference type="SMART" id="SM00530">
    <property type="entry name" value="HTH_XRE"/>
    <property type="match status" value="1"/>
</dbReference>
<dbReference type="CDD" id="cd00093">
    <property type="entry name" value="HTH_XRE"/>
    <property type="match status" value="1"/>
</dbReference>
<dbReference type="RefSeq" id="WP_171680704.1">
    <property type="nucleotide sequence ID" value="NZ_JABGBN010000005.1"/>
</dbReference>
<organism evidence="2 3">
    <name type="scientific">Pelistega suis</name>
    <dbReference type="NCBI Taxonomy" id="1631957"/>
    <lineage>
        <taxon>Bacteria</taxon>
        <taxon>Pseudomonadati</taxon>
        <taxon>Pseudomonadota</taxon>
        <taxon>Betaproteobacteria</taxon>
        <taxon>Burkholderiales</taxon>
        <taxon>Alcaligenaceae</taxon>
        <taxon>Pelistega</taxon>
    </lineage>
</organism>
<reference evidence="2 3" key="1">
    <citation type="submission" date="2020-05" db="EMBL/GenBank/DDBJ databases">
        <authorList>
            <person name="Niu N."/>
        </authorList>
    </citation>
    <scope>NUCLEOTIDE SEQUENCE [LARGE SCALE GENOMIC DNA]</scope>
    <source>
        <strain evidence="2 3">3340-03</strain>
    </source>
</reference>
<gene>
    <name evidence="2" type="ORF">HKX39_07515</name>
</gene>
<dbReference type="AlphaFoldDB" id="A0A849P908"/>
<proteinExistence type="predicted"/>
<dbReference type="EMBL" id="JABGBN010000005">
    <property type="protein sequence ID" value="NOL52008.1"/>
    <property type="molecule type" value="Genomic_DNA"/>
</dbReference>
<evidence type="ECO:0000313" key="3">
    <source>
        <dbReference type="Proteomes" id="UP000537862"/>
    </source>
</evidence>
<name>A0A849P908_9BURK</name>
<sequence>MRKKVSRKKQLLGDFVRTARARVTPQMAGLTAGLRRRTPGLRREEVALLCDISVTWYTWIEQGRDVSVSAHVWSTLADVLHLNPAERAYLFELADVIDPDSTKAEHGSLPLNLQDCVDTIAGPAYILDKTWNILYFNQGMDALFGQWLSITESPNLLRFIFEVDVAKAVVLNWENRAMRAVSEFRADVAASIEQPDVQMLVETLSLNSPVFKHWWDRQTVLAREGGLREFMHPQDGYQEYEQLTFRLATHLDYKLVMLLPRNVTTLNVKNI</sequence>
<evidence type="ECO:0000313" key="2">
    <source>
        <dbReference type="EMBL" id="NOL52008.1"/>
    </source>
</evidence>
<dbReference type="InterPro" id="IPR010982">
    <property type="entry name" value="Lambda_DNA-bd_dom_sf"/>
</dbReference>
<dbReference type="Proteomes" id="UP000537862">
    <property type="component" value="Unassembled WGS sequence"/>
</dbReference>
<dbReference type="GO" id="GO:0003677">
    <property type="term" value="F:DNA binding"/>
    <property type="evidence" value="ECO:0007669"/>
    <property type="project" value="InterPro"/>
</dbReference>
<dbReference type="InterPro" id="IPR001387">
    <property type="entry name" value="Cro/C1-type_HTH"/>
</dbReference>
<evidence type="ECO:0000259" key="1">
    <source>
        <dbReference type="SMART" id="SM00530"/>
    </source>
</evidence>
<dbReference type="PANTHER" id="PTHR35010">
    <property type="entry name" value="BLL4672 PROTEIN-RELATED"/>
    <property type="match status" value="1"/>
</dbReference>
<dbReference type="InterPro" id="IPR041413">
    <property type="entry name" value="MLTR_LBD"/>
</dbReference>
<dbReference type="SUPFAM" id="SSF47413">
    <property type="entry name" value="lambda repressor-like DNA-binding domains"/>
    <property type="match status" value="1"/>
</dbReference>
<keyword evidence="3" id="KW-1185">Reference proteome</keyword>
<dbReference type="Gene3D" id="3.30.450.180">
    <property type="match status" value="1"/>
</dbReference>
<dbReference type="Pfam" id="PF13560">
    <property type="entry name" value="HTH_31"/>
    <property type="match status" value="1"/>
</dbReference>
<dbReference type="PANTHER" id="PTHR35010:SF2">
    <property type="entry name" value="BLL4672 PROTEIN"/>
    <property type="match status" value="1"/>
</dbReference>
<dbReference type="Gene3D" id="1.10.260.40">
    <property type="entry name" value="lambda repressor-like DNA-binding domains"/>
    <property type="match status" value="1"/>
</dbReference>
<dbReference type="Pfam" id="PF17765">
    <property type="entry name" value="MLTR_LBD"/>
    <property type="match status" value="1"/>
</dbReference>
<feature type="domain" description="HTH cro/C1-type" evidence="1">
    <location>
        <begin position="15"/>
        <end position="87"/>
    </location>
</feature>